<evidence type="ECO:0000313" key="1">
    <source>
        <dbReference type="EMBL" id="SIT44459.1"/>
    </source>
</evidence>
<dbReference type="EMBL" id="CYGY02000042">
    <property type="protein sequence ID" value="SIT44459.1"/>
    <property type="molecule type" value="Genomic_DNA"/>
</dbReference>
<dbReference type="AlphaFoldDB" id="A0A1N7SAP0"/>
<gene>
    <name evidence="1" type="ORF">BN2476_420002</name>
</gene>
<sequence length="151" mass="16597">MRIGAPRSADSRCSFRRGRSCRPPAIVRQPRRSVSSDERCRFTATVAAATGAVRVTAFTSELALLECTGALIAKNAAETIRKVWMCFVFMRTPFSTPAQRSSAACGTLRFVQVGSLDQHFKSRSCRFKLLHAVTAAHQIDSATSYARHFPA</sequence>
<organism evidence="1 2">
    <name type="scientific">Paraburkholderia piptadeniae</name>
    <dbReference type="NCBI Taxonomy" id="1701573"/>
    <lineage>
        <taxon>Bacteria</taxon>
        <taxon>Pseudomonadati</taxon>
        <taxon>Pseudomonadota</taxon>
        <taxon>Betaproteobacteria</taxon>
        <taxon>Burkholderiales</taxon>
        <taxon>Burkholderiaceae</taxon>
        <taxon>Paraburkholderia</taxon>
    </lineage>
</organism>
<name>A0A1N7SAP0_9BURK</name>
<protein>
    <submittedName>
        <fullName evidence="1">Uncharacterized protein</fullName>
    </submittedName>
</protein>
<comment type="caution">
    <text evidence="1">The sequence shown here is derived from an EMBL/GenBank/DDBJ whole genome shotgun (WGS) entry which is preliminary data.</text>
</comment>
<evidence type="ECO:0000313" key="2">
    <source>
        <dbReference type="Proteomes" id="UP000195569"/>
    </source>
</evidence>
<dbReference type="Proteomes" id="UP000195569">
    <property type="component" value="Unassembled WGS sequence"/>
</dbReference>
<proteinExistence type="predicted"/>
<keyword evidence="2" id="KW-1185">Reference proteome</keyword>
<accession>A0A1N7SAP0</accession>
<reference evidence="1" key="1">
    <citation type="submission" date="2016-12" db="EMBL/GenBank/DDBJ databases">
        <authorList>
            <person name="Moulin L."/>
        </authorList>
    </citation>
    <scope>NUCLEOTIDE SEQUENCE [LARGE SCALE GENOMIC DNA]</scope>
    <source>
        <strain evidence="1">STM 7183</strain>
    </source>
</reference>